<dbReference type="AlphaFoldDB" id="A0A2U1JV85"/>
<name>A0A2U1JV85_9FLAO</name>
<proteinExistence type="predicted"/>
<accession>A0A2U1JV85</accession>
<comment type="caution">
    <text evidence="2">The sequence shown here is derived from an EMBL/GenBank/DDBJ whole genome shotgun (WGS) entry which is preliminary data.</text>
</comment>
<organism evidence="2 3">
    <name type="scientific">Flavobacterium laiguense</name>
    <dbReference type="NCBI Taxonomy" id="2169409"/>
    <lineage>
        <taxon>Bacteria</taxon>
        <taxon>Pseudomonadati</taxon>
        <taxon>Bacteroidota</taxon>
        <taxon>Flavobacteriia</taxon>
        <taxon>Flavobacteriales</taxon>
        <taxon>Flavobacteriaceae</taxon>
        <taxon>Flavobacterium</taxon>
    </lineage>
</organism>
<feature type="chain" id="PRO_5015655487" description="DUF2490 domain-containing protein" evidence="1">
    <location>
        <begin position="34"/>
        <end position="251"/>
    </location>
</feature>
<evidence type="ECO:0000313" key="3">
    <source>
        <dbReference type="Proteomes" id="UP000245618"/>
    </source>
</evidence>
<dbReference type="OrthoDB" id="822529at2"/>
<sequence length="251" mass="30222">MNIFKIFMTLKFRINLVCLLLFVSLSPTHSCIAQNHSIELWPEVDIWYRLNPSWRLSSFLPITKYNESGNRDLNIYLQVDYAWGKTKYTIYRRLMDEEKEQKMRTFMIRGGFMKGWSLGENADDYTESMFFTEFHKRIPLKRNILLSHRFRIDTRWLGQESNFSYRFRYRFMLEKEFKTDKSSIVPYVNIEPYWDSRYSKVTRARVIGGAIVSRGSRFALESNLTYQYDQTYGTENLYALNIILHVFLEKK</sequence>
<gene>
    <name evidence="2" type="ORF">DB891_10980</name>
</gene>
<feature type="signal peptide" evidence="1">
    <location>
        <begin position="1"/>
        <end position="33"/>
    </location>
</feature>
<keyword evidence="3" id="KW-1185">Reference proteome</keyword>
<dbReference type="Proteomes" id="UP000245618">
    <property type="component" value="Unassembled WGS sequence"/>
</dbReference>
<dbReference type="RefSeq" id="WP_116763464.1">
    <property type="nucleotide sequence ID" value="NZ_QCZH01000011.1"/>
</dbReference>
<dbReference type="InterPro" id="IPR019619">
    <property type="entry name" value="DUF2490"/>
</dbReference>
<reference evidence="2 3" key="1">
    <citation type="submission" date="2018-04" db="EMBL/GenBank/DDBJ databases">
        <title>Flavobacterium sp. nov., isolated from glacier ice.</title>
        <authorList>
            <person name="Liu Q."/>
            <person name="Xin Y.-H."/>
        </authorList>
    </citation>
    <scope>NUCLEOTIDE SEQUENCE [LARGE SCALE GENOMIC DNA]</scope>
    <source>
        <strain evidence="2 3">LB2P30</strain>
    </source>
</reference>
<evidence type="ECO:0008006" key="4">
    <source>
        <dbReference type="Google" id="ProtNLM"/>
    </source>
</evidence>
<evidence type="ECO:0000313" key="2">
    <source>
        <dbReference type="EMBL" id="PWA08738.1"/>
    </source>
</evidence>
<dbReference type="Pfam" id="PF10677">
    <property type="entry name" value="DUF2490"/>
    <property type="match status" value="1"/>
</dbReference>
<protein>
    <recommendedName>
        <fullName evidence="4">DUF2490 domain-containing protein</fullName>
    </recommendedName>
</protein>
<keyword evidence="1" id="KW-0732">Signal</keyword>
<evidence type="ECO:0000256" key="1">
    <source>
        <dbReference type="SAM" id="SignalP"/>
    </source>
</evidence>
<dbReference type="EMBL" id="QCZH01000011">
    <property type="protein sequence ID" value="PWA08738.1"/>
    <property type="molecule type" value="Genomic_DNA"/>
</dbReference>